<dbReference type="PaxDb" id="39947-A0A0P0Y821"/>
<dbReference type="InterPro" id="IPR027417">
    <property type="entry name" value="P-loop_NTPase"/>
</dbReference>
<dbReference type="Gene3D" id="1.10.10.10">
    <property type="entry name" value="Winged helix-like DNA-binding domain superfamily/Winged helix DNA-binding domain"/>
    <property type="match status" value="1"/>
</dbReference>
<dbReference type="Pfam" id="PF00931">
    <property type="entry name" value="NB-ARC"/>
    <property type="match status" value="1"/>
</dbReference>
<keyword evidence="6" id="KW-1185">Reference proteome</keyword>
<dbReference type="Proteomes" id="UP000059680">
    <property type="component" value="Chromosome 12"/>
</dbReference>
<proteinExistence type="predicted"/>
<dbReference type="GO" id="GO:0043531">
    <property type="term" value="F:ADP binding"/>
    <property type="evidence" value="ECO:0007669"/>
    <property type="project" value="InterPro"/>
</dbReference>
<feature type="domain" description="Disease resistance protein winged helix" evidence="4">
    <location>
        <begin position="462"/>
        <end position="533"/>
    </location>
</feature>
<dbReference type="AlphaFoldDB" id="A0A0P0Y821"/>
<evidence type="ECO:0000313" key="5">
    <source>
        <dbReference type="EMBL" id="BAT16286.1"/>
    </source>
</evidence>
<dbReference type="PRINTS" id="PR00364">
    <property type="entry name" value="DISEASERSIST"/>
</dbReference>
<dbReference type="InterPro" id="IPR058922">
    <property type="entry name" value="WHD_DRP"/>
</dbReference>
<keyword evidence="1" id="KW-0611">Plant defense</keyword>
<evidence type="ECO:0000256" key="1">
    <source>
        <dbReference type="ARBA" id="ARBA00022821"/>
    </source>
</evidence>
<protein>
    <submittedName>
        <fullName evidence="5">Os12g0205000 protein</fullName>
    </submittedName>
</protein>
<feature type="domain" description="NB-ARC" evidence="3">
    <location>
        <begin position="217"/>
        <end position="357"/>
    </location>
</feature>
<dbReference type="InterPro" id="IPR044974">
    <property type="entry name" value="Disease_R_plants"/>
</dbReference>
<name>A0A0P0Y821_ORYSJ</name>
<dbReference type="InParanoid" id="A0A0P0Y821"/>
<gene>
    <name evidence="5" type="ordered locus">Os12g0205000</name>
    <name evidence="5" type="ORF">OSNPB_120205000</name>
</gene>
<evidence type="ECO:0000259" key="3">
    <source>
        <dbReference type="Pfam" id="PF00931"/>
    </source>
</evidence>
<accession>A0A0P0Y821</accession>
<organism evidence="5 6">
    <name type="scientific">Oryza sativa subsp. japonica</name>
    <name type="common">Rice</name>
    <dbReference type="NCBI Taxonomy" id="39947"/>
    <lineage>
        <taxon>Eukaryota</taxon>
        <taxon>Viridiplantae</taxon>
        <taxon>Streptophyta</taxon>
        <taxon>Embryophyta</taxon>
        <taxon>Tracheophyta</taxon>
        <taxon>Spermatophyta</taxon>
        <taxon>Magnoliopsida</taxon>
        <taxon>Liliopsida</taxon>
        <taxon>Poales</taxon>
        <taxon>Poaceae</taxon>
        <taxon>BOP clade</taxon>
        <taxon>Oryzoideae</taxon>
        <taxon>Oryzeae</taxon>
        <taxon>Oryzinae</taxon>
        <taxon>Oryza</taxon>
        <taxon>Oryza sativa</taxon>
    </lineage>
</organism>
<dbReference type="GO" id="GO:0098542">
    <property type="term" value="P:defense response to other organism"/>
    <property type="evidence" value="ECO:0000318"/>
    <property type="project" value="GO_Central"/>
</dbReference>
<dbReference type="SUPFAM" id="SSF52540">
    <property type="entry name" value="P-loop containing nucleoside triphosphate hydrolases"/>
    <property type="match status" value="1"/>
</dbReference>
<reference evidence="5 6" key="3">
    <citation type="journal article" date="2013" name="Rice">
        <title>Improvement of the Oryza sativa Nipponbare reference genome using next generation sequence and optical map data.</title>
        <authorList>
            <person name="Kawahara Y."/>
            <person name="de la Bastide M."/>
            <person name="Hamilton J.P."/>
            <person name="Kanamori H."/>
            <person name="McCombie W.R."/>
            <person name="Ouyang S."/>
            <person name="Schwartz D.C."/>
            <person name="Tanaka T."/>
            <person name="Wu J."/>
            <person name="Zhou S."/>
            <person name="Childs K.L."/>
            <person name="Davidson R.M."/>
            <person name="Lin H."/>
            <person name="Quesada-Ocampo L."/>
            <person name="Vaillancourt B."/>
            <person name="Sakai H."/>
            <person name="Lee S.S."/>
            <person name="Kim J."/>
            <person name="Numa H."/>
            <person name="Itoh T."/>
            <person name="Buell C.R."/>
            <person name="Matsumoto T."/>
        </authorList>
    </citation>
    <scope>NUCLEOTIDE SEQUENCE [LARGE SCALE GENOMIC DNA]</scope>
    <source>
        <strain evidence="6">cv. Nipponbare</strain>
    </source>
</reference>
<evidence type="ECO:0000259" key="4">
    <source>
        <dbReference type="Pfam" id="PF23559"/>
    </source>
</evidence>
<dbReference type="InterPro" id="IPR002182">
    <property type="entry name" value="NB-ARC"/>
</dbReference>
<dbReference type="InterPro" id="IPR036388">
    <property type="entry name" value="WH-like_DNA-bd_sf"/>
</dbReference>
<feature type="region of interest" description="Disordered" evidence="2">
    <location>
        <begin position="711"/>
        <end position="732"/>
    </location>
</feature>
<dbReference type="EMBL" id="AP014968">
    <property type="protein sequence ID" value="BAT16286.1"/>
    <property type="molecule type" value="Genomic_DNA"/>
</dbReference>
<evidence type="ECO:0000256" key="2">
    <source>
        <dbReference type="SAM" id="MobiDB-lite"/>
    </source>
</evidence>
<reference evidence="6" key="1">
    <citation type="journal article" date="2005" name="Nature">
        <title>The map-based sequence of the rice genome.</title>
        <authorList>
            <consortium name="International rice genome sequencing project (IRGSP)"/>
            <person name="Matsumoto T."/>
            <person name="Wu J."/>
            <person name="Kanamori H."/>
            <person name="Katayose Y."/>
            <person name="Fujisawa M."/>
            <person name="Namiki N."/>
            <person name="Mizuno H."/>
            <person name="Yamamoto K."/>
            <person name="Antonio B.A."/>
            <person name="Baba T."/>
            <person name="Sakata K."/>
            <person name="Nagamura Y."/>
            <person name="Aoki H."/>
            <person name="Arikawa K."/>
            <person name="Arita K."/>
            <person name="Bito T."/>
            <person name="Chiden Y."/>
            <person name="Fujitsuka N."/>
            <person name="Fukunaka R."/>
            <person name="Hamada M."/>
            <person name="Harada C."/>
            <person name="Hayashi A."/>
            <person name="Hijishita S."/>
            <person name="Honda M."/>
            <person name="Hosokawa S."/>
            <person name="Ichikawa Y."/>
            <person name="Idonuma A."/>
            <person name="Iijima M."/>
            <person name="Ikeda M."/>
            <person name="Ikeno M."/>
            <person name="Ito K."/>
            <person name="Ito S."/>
            <person name="Ito T."/>
            <person name="Ito Y."/>
            <person name="Ito Y."/>
            <person name="Iwabuchi A."/>
            <person name="Kamiya K."/>
            <person name="Karasawa W."/>
            <person name="Kurita K."/>
            <person name="Katagiri S."/>
            <person name="Kikuta A."/>
            <person name="Kobayashi H."/>
            <person name="Kobayashi N."/>
            <person name="Machita K."/>
            <person name="Maehara T."/>
            <person name="Masukawa M."/>
            <person name="Mizubayashi T."/>
            <person name="Mukai Y."/>
            <person name="Nagasaki H."/>
            <person name="Nagata Y."/>
            <person name="Naito S."/>
            <person name="Nakashima M."/>
            <person name="Nakama Y."/>
            <person name="Nakamichi Y."/>
            <person name="Nakamura M."/>
            <person name="Meguro A."/>
            <person name="Negishi M."/>
            <person name="Ohta I."/>
            <person name="Ohta T."/>
            <person name="Okamoto M."/>
            <person name="Ono N."/>
            <person name="Saji S."/>
            <person name="Sakaguchi M."/>
            <person name="Sakai K."/>
            <person name="Shibata M."/>
            <person name="Shimokawa T."/>
            <person name="Song J."/>
            <person name="Takazaki Y."/>
            <person name="Terasawa K."/>
            <person name="Tsugane M."/>
            <person name="Tsuji K."/>
            <person name="Ueda S."/>
            <person name="Waki K."/>
            <person name="Yamagata H."/>
            <person name="Yamamoto M."/>
            <person name="Yamamoto S."/>
            <person name="Yamane H."/>
            <person name="Yoshiki S."/>
            <person name="Yoshihara R."/>
            <person name="Yukawa K."/>
            <person name="Zhong H."/>
            <person name="Yano M."/>
            <person name="Yuan Q."/>
            <person name="Ouyang S."/>
            <person name="Liu J."/>
            <person name="Jones K.M."/>
            <person name="Gansberger K."/>
            <person name="Moffat K."/>
            <person name="Hill J."/>
            <person name="Bera J."/>
            <person name="Fadrosh D."/>
            <person name="Jin S."/>
            <person name="Johri S."/>
            <person name="Kim M."/>
            <person name="Overton L."/>
            <person name="Reardon M."/>
            <person name="Tsitrin T."/>
            <person name="Vuong H."/>
            <person name="Weaver B."/>
            <person name="Ciecko A."/>
            <person name="Tallon L."/>
            <person name="Jackson J."/>
            <person name="Pai G."/>
            <person name="Aken S.V."/>
            <person name="Utterback T."/>
            <person name="Reidmuller S."/>
            <person name="Feldblyum T."/>
            <person name="Hsiao J."/>
            <person name="Zismann V."/>
            <person name="Iobst S."/>
            <person name="de Vazeille A.R."/>
            <person name="Buell C.R."/>
            <person name="Ying K."/>
            <person name="Li Y."/>
            <person name="Lu T."/>
            <person name="Huang Y."/>
            <person name="Zhao Q."/>
            <person name="Feng Q."/>
            <person name="Zhang L."/>
            <person name="Zhu J."/>
            <person name="Weng Q."/>
            <person name="Mu J."/>
            <person name="Lu Y."/>
            <person name="Fan D."/>
            <person name="Liu Y."/>
            <person name="Guan J."/>
            <person name="Zhang Y."/>
            <person name="Yu S."/>
            <person name="Liu X."/>
            <person name="Zhang Y."/>
            <person name="Hong G."/>
            <person name="Han B."/>
            <person name="Choisne N."/>
            <person name="Demange N."/>
            <person name="Orjeda G."/>
            <person name="Samain S."/>
            <person name="Cattolico L."/>
            <person name="Pelletier E."/>
            <person name="Couloux A."/>
            <person name="Segurens B."/>
            <person name="Wincker P."/>
            <person name="D'Hont A."/>
            <person name="Scarpelli C."/>
            <person name="Weissenbach J."/>
            <person name="Salanoubat M."/>
            <person name="Quetier F."/>
            <person name="Yu Y."/>
            <person name="Kim H.R."/>
            <person name="Rambo T."/>
            <person name="Currie J."/>
            <person name="Collura K."/>
            <person name="Luo M."/>
            <person name="Yang T."/>
            <person name="Ammiraju J.S.S."/>
            <person name="Engler F."/>
            <person name="Soderlund C."/>
            <person name="Wing R.A."/>
            <person name="Palmer L.E."/>
            <person name="de la Bastide M."/>
            <person name="Spiegel L."/>
            <person name="Nascimento L."/>
            <person name="Zutavern T."/>
            <person name="O'Shaughnessy A."/>
            <person name="Dike S."/>
            <person name="Dedhia N."/>
            <person name="Preston R."/>
            <person name="Balija V."/>
            <person name="McCombie W.R."/>
            <person name="Chow T."/>
            <person name="Chen H."/>
            <person name="Chung M."/>
            <person name="Chen C."/>
            <person name="Shaw J."/>
            <person name="Wu H."/>
            <person name="Hsiao K."/>
            <person name="Chao Y."/>
            <person name="Chu M."/>
            <person name="Cheng C."/>
            <person name="Hour A."/>
            <person name="Lee P."/>
            <person name="Lin S."/>
            <person name="Lin Y."/>
            <person name="Liou J."/>
            <person name="Liu S."/>
            <person name="Hsing Y."/>
            <person name="Raghuvanshi S."/>
            <person name="Mohanty A."/>
            <person name="Bharti A.K."/>
            <person name="Gaur A."/>
            <person name="Gupta V."/>
            <person name="Kumar D."/>
            <person name="Ravi V."/>
            <person name="Vij S."/>
            <person name="Kapur A."/>
            <person name="Khurana P."/>
            <person name="Khurana P."/>
            <person name="Khurana J.P."/>
            <person name="Tyagi A.K."/>
            <person name="Gaikwad K."/>
            <person name="Singh A."/>
            <person name="Dalal V."/>
            <person name="Srivastava S."/>
            <person name="Dixit A."/>
            <person name="Pal A.K."/>
            <person name="Ghazi I.A."/>
            <person name="Yadav M."/>
            <person name="Pandit A."/>
            <person name="Bhargava A."/>
            <person name="Sureshbabu K."/>
            <person name="Batra K."/>
            <person name="Sharma T.R."/>
            <person name="Mohapatra T."/>
            <person name="Singh N.K."/>
            <person name="Messing J."/>
            <person name="Nelson A.B."/>
            <person name="Fuks G."/>
            <person name="Kavchok S."/>
            <person name="Keizer G."/>
            <person name="Linton E."/>
            <person name="Llaca V."/>
            <person name="Song R."/>
            <person name="Tanyolac B."/>
            <person name="Young S."/>
            <person name="Ho-Il K."/>
            <person name="Hahn J.H."/>
            <person name="Sangsakoo G."/>
            <person name="Vanavichit A."/>
            <person name="de Mattos Luiz.A.T."/>
            <person name="Zimmer P.D."/>
            <person name="Malone G."/>
            <person name="Dellagostin O."/>
            <person name="de Oliveira A.C."/>
            <person name="Bevan M."/>
            <person name="Bancroft I."/>
            <person name="Minx P."/>
            <person name="Cordum H."/>
            <person name="Wilson R."/>
            <person name="Cheng Z."/>
            <person name="Jin W."/>
            <person name="Jiang J."/>
            <person name="Leong S.A."/>
            <person name="Iwama H."/>
            <person name="Gojobori T."/>
            <person name="Itoh T."/>
            <person name="Niimura Y."/>
            <person name="Fujii Y."/>
            <person name="Habara T."/>
            <person name="Sakai H."/>
            <person name="Sato Y."/>
            <person name="Wilson G."/>
            <person name="Kumar K."/>
            <person name="McCouch S."/>
            <person name="Juretic N."/>
            <person name="Hoen D."/>
            <person name="Wright S."/>
            <person name="Bruskiewich R."/>
            <person name="Bureau T."/>
            <person name="Miyao A."/>
            <person name="Hirochika H."/>
            <person name="Nishikawa T."/>
            <person name="Kadowaki K."/>
            <person name="Sugiura M."/>
            <person name="Burr B."/>
            <person name="Sasaki T."/>
        </authorList>
    </citation>
    <scope>NUCLEOTIDE SEQUENCE [LARGE SCALE GENOMIC DNA]</scope>
    <source>
        <strain evidence="6">cv. Nipponbare</strain>
    </source>
</reference>
<dbReference type="Pfam" id="PF23559">
    <property type="entry name" value="WHD_DRP"/>
    <property type="match status" value="1"/>
</dbReference>
<evidence type="ECO:0000313" key="6">
    <source>
        <dbReference type="Proteomes" id="UP000059680"/>
    </source>
</evidence>
<dbReference type="FunCoup" id="A0A0P0Y821">
    <property type="interactions" value="4"/>
</dbReference>
<reference evidence="5 6" key="2">
    <citation type="journal article" date="2013" name="Plant Cell Physiol.">
        <title>Rice Annotation Project Database (RAP-DB): an integrative and interactive database for rice genomics.</title>
        <authorList>
            <person name="Sakai H."/>
            <person name="Lee S.S."/>
            <person name="Tanaka T."/>
            <person name="Numa H."/>
            <person name="Kim J."/>
            <person name="Kawahara Y."/>
            <person name="Wakimoto H."/>
            <person name="Yang C.C."/>
            <person name="Iwamoto M."/>
            <person name="Abe T."/>
            <person name="Yamada Y."/>
            <person name="Muto A."/>
            <person name="Inokuchi H."/>
            <person name="Ikemura T."/>
            <person name="Matsumoto T."/>
            <person name="Sasaki T."/>
            <person name="Itoh T."/>
        </authorList>
    </citation>
    <scope>NUCLEOTIDE SEQUENCE [LARGE SCALE GENOMIC DNA]</scope>
    <source>
        <strain evidence="6">cv. Nipponbare</strain>
    </source>
</reference>
<dbReference type="STRING" id="39947.A0A0P0Y821"/>
<dbReference type="PANTHER" id="PTHR23155">
    <property type="entry name" value="DISEASE RESISTANCE PROTEIN RP"/>
    <property type="match status" value="1"/>
</dbReference>
<sequence length="763" mass="85368">MECTLSGRSVTAMFIVNLIDKALPYLDEDRNSDELSQPLMMNKLCEDWLMIQPMFDALTANQSGETRSLGDLDVWLWNLRDAIEELEDAIDEHEYYKLREKAKEQEVCELGSYFSKMKQVVTNFLTDSDSTLERLRKAIEDLEIVTSADAAHLMGRTTYSHVLDTHVLPQDRETGFTPEVPNKMFGRDKEMEMIVQWLINPLDGNAETQVSSTNPMHVPVMSLVGPCGMGKTALAHLVCTDASVRNHFDVIAWVCVSTSFDAERVIDEIVEQITCSPYKCAHGEETHYILRDKLMSTKSLLVLDNVWEDRDISQWERLLSVFSASKTGSKILLTTRLNSVATLARRITGCEERVMSLFVIEQNEISLLFNHFALGSLEVGAPNYAELQPIGAQIAKDLSWSPLGTKVAALHLRDNLTAEYWRKFLQYVDNFQRTTTRDMAVLKVSYYSLLPELQVCFRYCSIFGKNHPFRKEQLVQTWISSGLISAQSRGENKENLGELYLARLTAKSFFDRFGREDDEHAYYVMNDMMYDLAAFVSRGECARLVFAADFKRVNSSVRHINIAGINNFSVGDVEELLRLKKLRTIIVEDCGHVQEEVVSAMAEVVQNSKSLRLLECSLFKRGALESSMSMKNYLFQIKNLYFKFSTFGPFSKSMTFLADFHGGNSTRPSSPPTTSTLLASTAYIALTSGVVAGRWGGSGLPKHGFGGSGVALDNGSKAGRRRSGGSRGGCAERGGIGGVRWTRSGWAADLTDCGMEALGGRCM</sequence>
<dbReference type="Gene3D" id="3.40.50.300">
    <property type="entry name" value="P-loop containing nucleotide triphosphate hydrolases"/>
    <property type="match status" value="1"/>
</dbReference>
<dbReference type="PANTHER" id="PTHR23155:SF1045">
    <property type="entry name" value="OS12G0204800 PROTEIN"/>
    <property type="match status" value="1"/>
</dbReference>